<sequence>MVINTLTPKPPLSDHATSILVGRISADFCSEKGEKAVGRVVQGTLMGEMKGLPFIYPPPVVRRKEGTGWTNPFHRSNSKQTSVYNCTQILRSLSSQRV</sequence>
<evidence type="ECO:0000313" key="2">
    <source>
        <dbReference type="Proteomes" id="UP000499080"/>
    </source>
</evidence>
<accession>A0A4Y2J897</accession>
<gene>
    <name evidence="1" type="ORF">AVEN_129609_1</name>
</gene>
<dbReference type="EMBL" id="BGPR01003238">
    <property type="protein sequence ID" value="GBM85482.1"/>
    <property type="molecule type" value="Genomic_DNA"/>
</dbReference>
<organism evidence="1 2">
    <name type="scientific">Araneus ventricosus</name>
    <name type="common">Orbweaver spider</name>
    <name type="synonym">Epeira ventricosa</name>
    <dbReference type="NCBI Taxonomy" id="182803"/>
    <lineage>
        <taxon>Eukaryota</taxon>
        <taxon>Metazoa</taxon>
        <taxon>Ecdysozoa</taxon>
        <taxon>Arthropoda</taxon>
        <taxon>Chelicerata</taxon>
        <taxon>Arachnida</taxon>
        <taxon>Araneae</taxon>
        <taxon>Araneomorphae</taxon>
        <taxon>Entelegynae</taxon>
        <taxon>Araneoidea</taxon>
        <taxon>Araneidae</taxon>
        <taxon>Araneus</taxon>
    </lineage>
</organism>
<name>A0A4Y2J897_ARAVE</name>
<reference evidence="1 2" key="1">
    <citation type="journal article" date="2019" name="Sci. Rep.">
        <title>Orb-weaving spider Araneus ventricosus genome elucidates the spidroin gene catalogue.</title>
        <authorList>
            <person name="Kono N."/>
            <person name="Nakamura H."/>
            <person name="Ohtoshi R."/>
            <person name="Moran D.A.P."/>
            <person name="Shinohara A."/>
            <person name="Yoshida Y."/>
            <person name="Fujiwara M."/>
            <person name="Mori M."/>
            <person name="Tomita M."/>
            <person name="Arakawa K."/>
        </authorList>
    </citation>
    <scope>NUCLEOTIDE SEQUENCE [LARGE SCALE GENOMIC DNA]</scope>
</reference>
<proteinExistence type="predicted"/>
<protein>
    <submittedName>
        <fullName evidence="1">Uncharacterized protein</fullName>
    </submittedName>
</protein>
<keyword evidence="2" id="KW-1185">Reference proteome</keyword>
<evidence type="ECO:0000313" key="1">
    <source>
        <dbReference type="EMBL" id="GBM85482.1"/>
    </source>
</evidence>
<comment type="caution">
    <text evidence="1">The sequence shown here is derived from an EMBL/GenBank/DDBJ whole genome shotgun (WGS) entry which is preliminary data.</text>
</comment>
<dbReference type="Proteomes" id="UP000499080">
    <property type="component" value="Unassembled WGS sequence"/>
</dbReference>
<dbReference type="AlphaFoldDB" id="A0A4Y2J897"/>